<gene>
    <name evidence="1" type="ORF">AK812_SmicGene29150</name>
</gene>
<organism evidence="1 2">
    <name type="scientific">Symbiodinium microadriaticum</name>
    <name type="common">Dinoflagellate</name>
    <name type="synonym">Zooxanthella microadriatica</name>
    <dbReference type="NCBI Taxonomy" id="2951"/>
    <lineage>
        <taxon>Eukaryota</taxon>
        <taxon>Sar</taxon>
        <taxon>Alveolata</taxon>
        <taxon>Dinophyceae</taxon>
        <taxon>Suessiales</taxon>
        <taxon>Symbiodiniaceae</taxon>
        <taxon>Symbiodinium</taxon>
    </lineage>
</organism>
<evidence type="ECO:0000313" key="1">
    <source>
        <dbReference type="EMBL" id="OLP89403.1"/>
    </source>
</evidence>
<comment type="caution">
    <text evidence="1">The sequence shown here is derived from an EMBL/GenBank/DDBJ whole genome shotgun (WGS) entry which is preliminary data.</text>
</comment>
<keyword evidence="2" id="KW-1185">Reference proteome</keyword>
<dbReference type="EMBL" id="LSRX01000762">
    <property type="protein sequence ID" value="OLP89403.1"/>
    <property type="molecule type" value="Genomic_DNA"/>
</dbReference>
<sequence length="189" mass="20648">MLASGEPICFGGNSYHLAGWKESLECAALLAEMDINEIRRRFGPRSNDLDFLEVFAGEHVLFSAAKLYDLRAHGLDVSYSRKLDLLTAFGFLVCLHCSFLKLDVSRGYTDGDGRKRRVGGKDLTATGVYPGMMALKVAELLRKSLANAPTVHRIIEEDMVLHDTAGDDDSDSGLEDLVGSEQLASAHSL</sequence>
<accession>A0A1Q9D2L4</accession>
<proteinExistence type="predicted"/>
<protein>
    <submittedName>
        <fullName evidence="1">Uncharacterized protein</fullName>
    </submittedName>
</protein>
<evidence type="ECO:0000313" key="2">
    <source>
        <dbReference type="Proteomes" id="UP000186817"/>
    </source>
</evidence>
<dbReference type="AlphaFoldDB" id="A0A1Q9D2L4"/>
<dbReference type="OrthoDB" id="444654at2759"/>
<name>A0A1Q9D2L4_SYMMI</name>
<dbReference type="Proteomes" id="UP000186817">
    <property type="component" value="Unassembled WGS sequence"/>
</dbReference>
<reference evidence="1 2" key="1">
    <citation type="submission" date="2016-02" db="EMBL/GenBank/DDBJ databases">
        <title>Genome analysis of coral dinoflagellate symbionts highlights evolutionary adaptations to a symbiotic lifestyle.</title>
        <authorList>
            <person name="Aranda M."/>
            <person name="Li Y."/>
            <person name="Liew Y.J."/>
            <person name="Baumgarten S."/>
            <person name="Simakov O."/>
            <person name="Wilson M."/>
            <person name="Piel J."/>
            <person name="Ashoor H."/>
            <person name="Bougouffa S."/>
            <person name="Bajic V.B."/>
            <person name="Ryu T."/>
            <person name="Ravasi T."/>
            <person name="Bayer T."/>
            <person name="Micklem G."/>
            <person name="Kim H."/>
            <person name="Bhak J."/>
            <person name="Lajeunesse T.C."/>
            <person name="Voolstra C.R."/>
        </authorList>
    </citation>
    <scope>NUCLEOTIDE SEQUENCE [LARGE SCALE GENOMIC DNA]</scope>
    <source>
        <strain evidence="1 2">CCMP2467</strain>
    </source>
</reference>